<reference evidence="5 6" key="1">
    <citation type="journal article" date="2024" name="Int. J. Syst. Evol. Microbiol.">
        <title>Clostridium omnivorum sp. nov., isolated from anoxic soil under the treatment of reductive soil disinfestation.</title>
        <authorList>
            <person name="Ueki A."/>
            <person name="Tonouchi A."/>
            <person name="Kaku N."/>
            <person name="Honma S."/>
            <person name="Ueki K."/>
        </authorList>
    </citation>
    <scope>NUCLEOTIDE SEQUENCE [LARGE SCALE GENOMIC DNA]</scope>
    <source>
        <strain evidence="5 6">E14</strain>
    </source>
</reference>
<proteinExistence type="inferred from homology"/>
<dbReference type="NCBIfam" id="TIGR02727">
    <property type="entry name" value="MTHFS_bact"/>
    <property type="match status" value="1"/>
</dbReference>
<comment type="similarity">
    <text evidence="1 4">Belongs to the 5-formyltetrahydrofolate cyclo-ligase family.</text>
</comment>
<dbReference type="InterPro" id="IPR002698">
    <property type="entry name" value="FTHF_cligase"/>
</dbReference>
<dbReference type="EMBL" id="BRXR01000001">
    <property type="protein sequence ID" value="GLC32151.1"/>
    <property type="molecule type" value="Genomic_DNA"/>
</dbReference>
<evidence type="ECO:0000256" key="3">
    <source>
        <dbReference type="ARBA" id="ARBA00022840"/>
    </source>
</evidence>
<dbReference type="Gene3D" id="3.40.50.10420">
    <property type="entry name" value="NagB/RpiA/CoA transferase-like"/>
    <property type="match status" value="1"/>
</dbReference>
<keyword evidence="6" id="KW-1185">Reference proteome</keyword>
<keyword evidence="3 4" id="KW-0067">ATP-binding</keyword>
<name>A0ABQ5NAN0_9CLOT</name>
<evidence type="ECO:0000256" key="4">
    <source>
        <dbReference type="RuleBase" id="RU361279"/>
    </source>
</evidence>
<keyword evidence="4" id="KW-0460">Magnesium</keyword>
<comment type="caution">
    <text evidence="5">The sequence shown here is derived from an EMBL/GenBank/DDBJ whole genome shotgun (WGS) entry which is preliminary data.</text>
</comment>
<protein>
    <recommendedName>
        <fullName evidence="4">5-formyltetrahydrofolate cyclo-ligase</fullName>
        <ecNumber evidence="4">6.3.3.2</ecNumber>
    </recommendedName>
</protein>
<evidence type="ECO:0000313" key="6">
    <source>
        <dbReference type="Proteomes" id="UP001208567"/>
    </source>
</evidence>
<dbReference type="InterPro" id="IPR037171">
    <property type="entry name" value="NagB/RpiA_transferase-like"/>
</dbReference>
<comment type="cofactor">
    <cofactor evidence="4">
        <name>Mg(2+)</name>
        <dbReference type="ChEBI" id="CHEBI:18420"/>
    </cofactor>
</comment>
<dbReference type="EC" id="6.3.3.2" evidence="4"/>
<dbReference type="Pfam" id="PF01812">
    <property type="entry name" value="5-FTHF_cyc-lig"/>
    <property type="match status" value="1"/>
</dbReference>
<dbReference type="SUPFAM" id="SSF100950">
    <property type="entry name" value="NagB/RpiA/CoA transferase-like"/>
    <property type="match status" value="1"/>
</dbReference>
<dbReference type="PANTHER" id="PTHR23407:SF1">
    <property type="entry name" value="5-FORMYLTETRAHYDROFOLATE CYCLO-LIGASE"/>
    <property type="match status" value="1"/>
</dbReference>
<organism evidence="5 6">
    <name type="scientific">Clostridium omnivorum</name>
    <dbReference type="NCBI Taxonomy" id="1604902"/>
    <lineage>
        <taxon>Bacteria</taxon>
        <taxon>Bacillati</taxon>
        <taxon>Bacillota</taxon>
        <taxon>Clostridia</taxon>
        <taxon>Eubacteriales</taxon>
        <taxon>Clostridiaceae</taxon>
        <taxon>Clostridium</taxon>
    </lineage>
</organism>
<dbReference type="PANTHER" id="PTHR23407">
    <property type="entry name" value="ATPASE INHIBITOR/5-FORMYLTETRAHYDROFOLATE CYCLO-LIGASE"/>
    <property type="match status" value="1"/>
</dbReference>
<gene>
    <name evidence="5" type="ORF">bsdE14_35610</name>
</gene>
<dbReference type="RefSeq" id="WP_264851460.1">
    <property type="nucleotide sequence ID" value="NZ_BRXR01000001.1"/>
</dbReference>
<dbReference type="PIRSF" id="PIRSF006806">
    <property type="entry name" value="FTHF_cligase"/>
    <property type="match status" value="1"/>
</dbReference>
<dbReference type="Proteomes" id="UP001208567">
    <property type="component" value="Unassembled WGS sequence"/>
</dbReference>
<comment type="catalytic activity">
    <reaction evidence="4">
        <text>(6S)-5-formyl-5,6,7,8-tetrahydrofolate + ATP = (6R)-5,10-methenyltetrahydrofolate + ADP + phosphate</text>
        <dbReference type="Rhea" id="RHEA:10488"/>
        <dbReference type="ChEBI" id="CHEBI:30616"/>
        <dbReference type="ChEBI" id="CHEBI:43474"/>
        <dbReference type="ChEBI" id="CHEBI:57455"/>
        <dbReference type="ChEBI" id="CHEBI:57457"/>
        <dbReference type="ChEBI" id="CHEBI:456216"/>
        <dbReference type="EC" id="6.3.3.2"/>
    </reaction>
</comment>
<evidence type="ECO:0000313" key="5">
    <source>
        <dbReference type="EMBL" id="GLC32151.1"/>
    </source>
</evidence>
<dbReference type="InterPro" id="IPR024185">
    <property type="entry name" value="FTHF_cligase-like_sf"/>
</dbReference>
<keyword evidence="2 4" id="KW-0547">Nucleotide-binding</keyword>
<accession>A0ABQ5NAN0</accession>
<keyword evidence="4" id="KW-0479">Metal-binding</keyword>
<evidence type="ECO:0000256" key="1">
    <source>
        <dbReference type="ARBA" id="ARBA00010638"/>
    </source>
</evidence>
<evidence type="ECO:0000256" key="2">
    <source>
        <dbReference type="ARBA" id="ARBA00022741"/>
    </source>
</evidence>
<sequence length="184" mass="21114">MNNLDKKQIRNNMKTMRSNLHWNDKAKMDTIIFEKVINSDAYQRSKVIFIYVSYNNEVATHRIIEHGLSNNKVICVPKIISLEQGMKSIRINSFDELRENSMGILEPLYNGIEVKPNEVDLLLMPGLAFDSKGGRLGYGGGFYDKYLRKCRQDSVKIGLCYDFQLIDSVPTSELDELVDEVITN</sequence>